<evidence type="ECO:0000313" key="2">
    <source>
        <dbReference type="EMBL" id="PNW79500.1"/>
    </source>
</evidence>
<feature type="compositionally biased region" description="Low complexity" evidence="1">
    <location>
        <begin position="269"/>
        <end position="281"/>
    </location>
</feature>
<reference evidence="2 3" key="1">
    <citation type="journal article" date="2007" name="Science">
        <title>The Chlamydomonas genome reveals the evolution of key animal and plant functions.</title>
        <authorList>
            <person name="Merchant S.S."/>
            <person name="Prochnik S.E."/>
            <person name="Vallon O."/>
            <person name="Harris E.H."/>
            <person name="Karpowicz S.J."/>
            <person name="Witman G.B."/>
            <person name="Terry A."/>
            <person name="Salamov A."/>
            <person name="Fritz-Laylin L.K."/>
            <person name="Marechal-Drouard L."/>
            <person name="Marshall W.F."/>
            <person name="Qu L.H."/>
            <person name="Nelson D.R."/>
            <person name="Sanderfoot A.A."/>
            <person name="Spalding M.H."/>
            <person name="Kapitonov V.V."/>
            <person name="Ren Q."/>
            <person name="Ferris P."/>
            <person name="Lindquist E."/>
            <person name="Shapiro H."/>
            <person name="Lucas S.M."/>
            <person name="Grimwood J."/>
            <person name="Schmutz J."/>
            <person name="Cardol P."/>
            <person name="Cerutti H."/>
            <person name="Chanfreau G."/>
            <person name="Chen C.L."/>
            <person name="Cognat V."/>
            <person name="Croft M.T."/>
            <person name="Dent R."/>
            <person name="Dutcher S."/>
            <person name="Fernandez E."/>
            <person name="Fukuzawa H."/>
            <person name="Gonzalez-Ballester D."/>
            <person name="Gonzalez-Halphen D."/>
            <person name="Hallmann A."/>
            <person name="Hanikenne M."/>
            <person name="Hippler M."/>
            <person name="Inwood W."/>
            <person name="Jabbari K."/>
            <person name="Kalanon M."/>
            <person name="Kuras R."/>
            <person name="Lefebvre P.A."/>
            <person name="Lemaire S.D."/>
            <person name="Lobanov A.V."/>
            <person name="Lohr M."/>
            <person name="Manuell A."/>
            <person name="Meier I."/>
            <person name="Mets L."/>
            <person name="Mittag M."/>
            <person name="Mittelmeier T."/>
            <person name="Moroney J.V."/>
            <person name="Moseley J."/>
            <person name="Napoli C."/>
            <person name="Nedelcu A.M."/>
            <person name="Niyogi K."/>
            <person name="Novoselov S.V."/>
            <person name="Paulsen I.T."/>
            <person name="Pazour G."/>
            <person name="Purton S."/>
            <person name="Ral J.P."/>
            <person name="Riano-Pachon D.M."/>
            <person name="Riekhof W."/>
            <person name="Rymarquis L."/>
            <person name="Schroda M."/>
            <person name="Stern D."/>
            <person name="Umen J."/>
            <person name="Willows R."/>
            <person name="Wilson N."/>
            <person name="Zimmer S.L."/>
            <person name="Allmer J."/>
            <person name="Balk J."/>
            <person name="Bisova K."/>
            <person name="Chen C.J."/>
            <person name="Elias M."/>
            <person name="Gendler K."/>
            <person name="Hauser C."/>
            <person name="Lamb M.R."/>
            <person name="Ledford H."/>
            <person name="Long J.C."/>
            <person name="Minagawa J."/>
            <person name="Page M.D."/>
            <person name="Pan J."/>
            <person name="Pootakham W."/>
            <person name="Roje S."/>
            <person name="Rose A."/>
            <person name="Stahlberg E."/>
            <person name="Terauchi A.M."/>
            <person name="Yang P."/>
            <person name="Ball S."/>
            <person name="Bowler C."/>
            <person name="Dieckmann C.L."/>
            <person name="Gladyshev V.N."/>
            <person name="Green P."/>
            <person name="Jorgensen R."/>
            <person name="Mayfield S."/>
            <person name="Mueller-Roeber B."/>
            <person name="Rajamani S."/>
            <person name="Sayre R.T."/>
            <person name="Brokstein P."/>
            <person name="Dubchak I."/>
            <person name="Goodstein D."/>
            <person name="Hornick L."/>
            <person name="Huang Y.W."/>
            <person name="Jhaveri J."/>
            <person name="Luo Y."/>
            <person name="Martinez D."/>
            <person name="Ngau W.C."/>
            <person name="Otillar B."/>
            <person name="Poliakov A."/>
            <person name="Porter A."/>
            <person name="Szajkowski L."/>
            <person name="Werner G."/>
            <person name="Zhou K."/>
            <person name="Grigoriev I.V."/>
            <person name="Rokhsar D.S."/>
            <person name="Grossman A.R."/>
        </authorList>
    </citation>
    <scope>NUCLEOTIDE SEQUENCE [LARGE SCALE GENOMIC DNA]</scope>
    <source>
        <strain evidence="3">CC-503</strain>
    </source>
</reference>
<evidence type="ECO:0000313" key="3">
    <source>
        <dbReference type="Proteomes" id="UP000006906"/>
    </source>
</evidence>
<sequence>MQLLRRRRMRARQFAQQARHRRHQRARRRRPLHLWSGWVSRAPTPPLGAAARSTGPLMEAAVVISATYNALSMLRARTHAAPAAAAAAGLANDPVLRRRLCSGTQVMTAPPANPDPHQPAAHADPHGGNGAVPDPQQLVGAGLLAFALAGAVSGAARPVAVGAAPAAASGSAAGALAPAVITATPPDAADEDFALPPFPLEPPVQRGRGRGRGRGHGRGRGRTHGRAGTAPLADPGAVEPPRKRRRSLGTDERERDAVQRRRRQAGMNAVQQRQHLAAHAAAEAERREGMDEEQRAQYRAAQAAAEAERREGMDEEQQAQYRAAQAAAEAERREGMDGEQRAQYRAAQAAAEAERREGMDEEQRAQYRAAQAAAEAERREGMDGEQRAQYRAAQAAAEAERREGMDEEQRAQYRAAQAAAEAERREGMDEEQRAQYRAAQAAAEAARVAVMPAQQQQERRDARAAAEAARREGMDEEQRAGEADARRQRRARQRFTASTERGPAIKRRFEESCDHVCECCNRCFYRAGVTVTEHPVACSTLFRLLRGAGDLGTDRDRDELDELERGVGAYAADGAVDADPVGAEADAGGGVGLEAELEAEEAPPAAEPMQQRPRRAALRGRTGGCTGGRSRGRGRHGPHGQAAAAGAGGQAAPGGTGAAAAAPRLVRGRVAALRACRRAAEDAGNRAAGDADADADAGESNGALAPAHSPLAPAVEQPSGALRAPARRRLRRLASGAGLDAVAAPAGLADAPVARAVPADVAELPGLEDDGVDSDADEPRQAAGRALPPELRLFGPRPDCSRGCAHNHQVAVPHDSPAGLEPSPGTVPGTSGGVAQQRAGGNAPAAAGLEPANAMRLDRLIATAGAQGAAAAVAGAIVGAALHRGAVAAGNVGDGEEDASGGGADARATVAPEPPLPPVDVVMADANPVLPRDALHTATTRAGRAARAREERTMATTITTRTGGVLSIHAHPDLEPAAFPNLYPYGTNHFCTNREQPIGIAAYFTNRVQNADPCFQLPVYLAWAVSLSVYLQLRNQISVSLRIQQNGRAPRLNTLRRQVAALHRQHRRQDAAVPDPAAAGEAAPPRPAAALLAGGRPGRWNLYSGGAWPAGGGGGERGGGGC</sequence>
<proteinExistence type="predicted"/>
<feature type="compositionally biased region" description="Low complexity" evidence="1">
    <location>
        <begin position="698"/>
        <end position="722"/>
    </location>
</feature>
<feature type="region of interest" description="Disordered" evidence="1">
    <location>
        <begin position="106"/>
        <end position="135"/>
    </location>
</feature>
<dbReference type="AlphaFoldDB" id="A0A2K3DG40"/>
<feature type="region of interest" description="Disordered" evidence="1">
    <location>
        <begin position="765"/>
        <end position="792"/>
    </location>
</feature>
<feature type="region of interest" description="Disordered" evidence="1">
    <location>
        <begin position="681"/>
        <end position="722"/>
    </location>
</feature>
<feature type="compositionally biased region" description="Basic and acidic residues" evidence="1">
    <location>
        <begin position="352"/>
        <end position="365"/>
    </location>
</feature>
<dbReference type="Proteomes" id="UP000006906">
    <property type="component" value="Chromosome 9"/>
</dbReference>
<feature type="compositionally biased region" description="Basic and acidic residues" evidence="1">
    <location>
        <begin position="248"/>
        <end position="259"/>
    </location>
</feature>
<feature type="compositionally biased region" description="Gly residues" evidence="1">
    <location>
        <begin position="646"/>
        <end position="657"/>
    </location>
</feature>
<feature type="region of interest" description="Disordered" evidence="1">
    <location>
        <begin position="451"/>
        <end position="499"/>
    </location>
</feature>
<feature type="compositionally biased region" description="Basic and acidic residues" evidence="1">
    <location>
        <begin position="457"/>
        <end position="486"/>
    </location>
</feature>
<feature type="compositionally biased region" description="Low complexity" evidence="1">
    <location>
        <begin position="1071"/>
        <end position="1090"/>
    </location>
</feature>
<dbReference type="Gramene" id="PNW79500">
    <property type="protein sequence ID" value="PNW79500"/>
    <property type="gene ID" value="CHLRE_09g417401v5"/>
</dbReference>
<feature type="region of interest" description="Disordered" evidence="1">
    <location>
        <begin position="893"/>
        <end position="914"/>
    </location>
</feature>
<dbReference type="InterPro" id="IPR051055">
    <property type="entry name" value="PIF1_helicase"/>
</dbReference>
<keyword evidence="3" id="KW-1185">Reference proteome</keyword>
<gene>
    <name evidence="2" type="ORF">CHLRE_09g417401v5</name>
</gene>
<feature type="compositionally biased region" description="Basic residues" evidence="1">
    <location>
        <begin position="207"/>
        <end position="225"/>
    </location>
</feature>
<feature type="compositionally biased region" description="Acidic residues" evidence="1">
    <location>
        <begin position="766"/>
        <end position="776"/>
    </location>
</feature>
<feature type="compositionally biased region" description="Low complexity" evidence="1">
    <location>
        <begin position="822"/>
        <end position="845"/>
    </location>
</feature>
<feature type="compositionally biased region" description="Basic and acidic residues" evidence="1">
    <location>
        <begin position="421"/>
        <end position="434"/>
    </location>
</feature>
<feature type="compositionally biased region" description="Basic and acidic residues" evidence="1">
    <location>
        <begin position="282"/>
        <end position="296"/>
    </location>
</feature>
<organism evidence="2 3">
    <name type="scientific">Chlamydomonas reinhardtii</name>
    <name type="common">Chlamydomonas smithii</name>
    <dbReference type="NCBI Taxonomy" id="3055"/>
    <lineage>
        <taxon>Eukaryota</taxon>
        <taxon>Viridiplantae</taxon>
        <taxon>Chlorophyta</taxon>
        <taxon>core chlorophytes</taxon>
        <taxon>Chlorophyceae</taxon>
        <taxon>CS clade</taxon>
        <taxon>Chlamydomonadales</taxon>
        <taxon>Chlamydomonadaceae</taxon>
        <taxon>Chlamydomonas</taxon>
    </lineage>
</organism>
<protein>
    <submittedName>
        <fullName evidence="2">Uncharacterized protein</fullName>
    </submittedName>
</protein>
<feature type="compositionally biased region" description="Basic and acidic residues" evidence="1">
    <location>
        <begin position="375"/>
        <end position="388"/>
    </location>
</feature>
<feature type="region of interest" description="Disordered" evidence="1">
    <location>
        <begin position="1066"/>
        <end position="1090"/>
    </location>
</feature>
<feature type="compositionally biased region" description="Basic and acidic residues" evidence="1">
    <location>
        <begin position="398"/>
        <end position="411"/>
    </location>
</feature>
<dbReference type="RefSeq" id="XP_042921698.1">
    <property type="nucleotide sequence ID" value="XM_043066400.1"/>
</dbReference>
<dbReference type="ExpressionAtlas" id="A0A2K3DG40">
    <property type="expression patterns" value="baseline"/>
</dbReference>
<name>A0A2K3DG40_CHLRE</name>
<dbReference type="PANTHER" id="PTHR47642">
    <property type="entry name" value="ATP-DEPENDENT DNA HELICASE"/>
    <property type="match status" value="1"/>
</dbReference>
<accession>A0A2K3DG40</accession>
<dbReference type="InParanoid" id="A0A2K3DG40"/>
<dbReference type="PANTHER" id="PTHR47642:SF5">
    <property type="entry name" value="ATP-DEPENDENT DNA HELICASE"/>
    <property type="match status" value="1"/>
</dbReference>
<feature type="compositionally biased region" description="Basic and acidic residues" evidence="1">
    <location>
        <begin position="329"/>
        <end position="342"/>
    </location>
</feature>
<dbReference type="GeneID" id="66054930"/>
<feature type="region of interest" description="Disordered" evidence="1">
    <location>
        <begin position="598"/>
        <end position="657"/>
    </location>
</feature>
<feature type="compositionally biased region" description="Low complexity" evidence="1">
    <location>
        <begin position="318"/>
        <end position="328"/>
    </location>
</feature>
<feature type="region of interest" description="Disordered" evidence="1">
    <location>
        <begin position="187"/>
        <end position="434"/>
    </location>
</feature>
<dbReference type="KEGG" id="cre:CHLRE_09g417401v5"/>
<feature type="region of interest" description="Disordered" evidence="1">
    <location>
        <begin position="805"/>
        <end position="845"/>
    </location>
</feature>
<dbReference type="EMBL" id="CM008970">
    <property type="protein sequence ID" value="PNW79500.1"/>
    <property type="molecule type" value="Genomic_DNA"/>
</dbReference>
<evidence type="ECO:0000256" key="1">
    <source>
        <dbReference type="SAM" id="MobiDB-lite"/>
    </source>
</evidence>